<reference evidence="8 9" key="1">
    <citation type="submission" date="2020-08" db="EMBL/GenBank/DDBJ databases">
        <title>Genomic Encyclopedia of Type Strains, Phase IV (KMG-IV): sequencing the most valuable type-strain genomes for metagenomic binning, comparative biology and taxonomic classification.</title>
        <authorList>
            <person name="Goeker M."/>
        </authorList>
    </citation>
    <scope>NUCLEOTIDE SEQUENCE [LARGE SCALE GENOMIC DNA]</scope>
    <source>
        <strain evidence="8 9">DSM 24661</strain>
    </source>
</reference>
<comment type="subcellular location">
    <subcellularLocation>
        <location evidence="1">Membrane</location>
        <topology evidence="1">Multi-pass membrane protein</topology>
    </subcellularLocation>
</comment>
<dbReference type="AlphaFoldDB" id="A0A840URG4"/>
<feature type="transmembrane region" description="Helical" evidence="5">
    <location>
        <begin position="80"/>
        <end position="98"/>
    </location>
</feature>
<feature type="domain" description="NfeD integral membrane" evidence="7">
    <location>
        <begin position="10"/>
        <end position="124"/>
    </location>
</feature>
<evidence type="ECO:0000259" key="7">
    <source>
        <dbReference type="Pfam" id="PF24961"/>
    </source>
</evidence>
<dbReference type="SUPFAM" id="SSF141322">
    <property type="entry name" value="NfeD domain-like"/>
    <property type="match status" value="1"/>
</dbReference>
<name>A0A840URG4_9FIRM</name>
<evidence type="ECO:0000256" key="2">
    <source>
        <dbReference type="ARBA" id="ARBA00022692"/>
    </source>
</evidence>
<dbReference type="Gene3D" id="2.40.50.140">
    <property type="entry name" value="Nucleic acid-binding proteins"/>
    <property type="match status" value="1"/>
</dbReference>
<dbReference type="PANTHER" id="PTHR33507:SF3">
    <property type="entry name" value="INNER MEMBRANE PROTEIN YBBJ"/>
    <property type="match status" value="1"/>
</dbReference>
<dbReference type="GO" id="GO:0008233">
    <property type="term" value="F:peptidase activity"/>
    <property type="evidence" value="ECO:0007669"/>
    <property type="project" value="UniProtKB-KW"/>
</dbReference>
<keyword evidence="2 5" id="KW-0812">Transmembrane</keyword>
<dbReference type="Pfam" id="PF24961">
    <property type="entry name" value="NfeD_membrane"/>
    <property type="match status" value="1"/>
</dbReference>
<dbReference type="RefSeq" id="WP_183859695.1">
    <property type="nucleotide sequence ID" value="NZ_JACHFH010000006.1"/>
</dbReference>
<evidence type="ECO:0000256" key="3">
    <source>
        <dbReference type="ARBA" id="ARBA00022989"/>
    </source>
</evidence>
<keyword evidence="8" id="KW-0645">Protease</keyword>
<feature type="transmembrane region" description="Helical" evidence="5">
    <location>
        <begin position="104"/>
        <end position="123"/>
    </location>
</feature>
<proteinExistence type="predicted"/>
<evidence type="ECO:0000313" key="8">
    <source>
        <dbReference type="EMBL" id="MBB5335583.1"/>
    </source>
</evidence>
<dbReference type="InterPro" id="IPR002810">
    <property type="entry name" value="NfeD-like_C"/>
</dbReference>
<evidence type="ECO:0000259" key="6">
    <source>
        <dbReference type="Pfam" id="PF01957"/>
    </source>
</evidence>
<dbReference type="PANTHER" id="PTHR33507">
    <property type="entry name" value="INNER MEMBRANE PROTEIN YBBJ"/>
    <property type="match status" value="1"/>
</dbReference>
<feature type="domain" description="NfeD-like C-terminal" evidence="6">
    <location>
        <begin position="155"/>
        <end position="209"/>
    </location>
</feature>
<evidence type="ECO:0000256" key="5">
    <source>
        <dbReference type="SAM" id="Phobius"/>
    </source>
</evidence>
<dbReference type="Proteomes" id="UP000559117">
    <property type="component" value="Unassembled WGS sequence"/>
</dbReference>
<evidence type="ECO:0000313" key="9">
    <source>
        <dbReference type="Proteomes" id="UP000559117"/>
    </source>
</evidence>
<accession>A0A840URG4</accession>
<evidence type="ECO:0000256" key="4">
    <source>
        <dbReference type="ARBA" id="ARBA00023136"/>
    </source>
</evidence>
<keyword evidence="8" id="KW-0378">Hydrolase</keyword>
<protein>
    <submittedName>
        <fullName evidence="8">Membrane-bound serine protease (ClpP class)</fullName>
    </submittedName>
</protein>
<keyword evidence="4 5" id="KW-0472">Membrane</keyword>
<dbReference type="InterPro" id="IPR012340">
    <property type="entry name" value="NA-bd_OB-fold"/>
</dbReference>
<dbReference type="GO" id="GO:0005886">
    <property type="term" value="C:plasma membrane"/>
    <property type="evidence" value="ECO:0007669"/>
    <property type="project" value="TreeGrafter"/>
</dbReference>
<gene>
    <name evidence="8" type="ORF">HNR32_000710</name>
</gene>
<dbReference type="InterPro" id="IPR056739">
    <property type="entry name" value="NfeD_membrane"/>
</dbReference>
<keyword evidence="9" id="KW-1185">Reference proteome</keyword>
<organism evidence="8 9">
    <name type="scientific">Pectinatus brassicae</name>
    <dbReference type="NCBI Taxonomy" id="862415"/>
    <lineage>
        <taxon>Bacteria</taxon>
        <taxon>Bacillati</taxon>
        <taxon>Bacillota</taxon>
        <taxon>Negativicutes</taxon>
        <taxon>Selenomonadales</taxon>
        <taxon>Selenomonadaceae</taxon>
        <taxon>Pectinatus</taxon>
    </lineage>
</organism>
<evidence type="ECO:0000256" key="1">
    <source>
        <dbReference type="ARBA" id="ARBA00004141"/>
    </source>
</evidence>
<feature type="transmembrane region" description="Helical" evidence="5">
    <location>
        <begin position="31"/>
        <end position="51"/>
    </location>
</feature>
<dbReference type="InterPro" id="IPR052165">
    <property type="entry name" value="Membrane_assoc_protease"/>
</dbReference>
<dbReference type="GO" id="GO:0006508">
    <property type="term" value="P:proteolysis"/>
    <property type="evidence" value="ECO:0007669"/>
    <property type="project" value="UniProtKB-KW"/>
</dbReference>
<keyword evidence="3 5" id="KW-1133">Transmembrane helix</keyword>
<sequence length="210" mass="22350">MNLIVDMPALQLILLAIIFLSIMIEIKTGGLGIGALLGLVAAAVFWGSSYVNGLVSIYQIALFLGGILLIVIELITPATGILAAIGIFLMLYSMVLALGGNISAIYMLLGALIIAVIIFIIIVKHLPSSRLWKKVVLQNSSTSEQGYISSTNQSSLLQREGIVLTELHPAGTILVDGQPIDVVSEGVYINKGASVRIIKIDGSRIIVRKI</sequence>
<dbReference type="Pfam" id="PF01957">
    <property type="entry name" value="NfeD"/>
    <property type="match status" value="1"/>
</dbReference>
<dbReference type="EMBL" id="JACHFH010000006">
    <property type="protein sequence ID" value="MBB5335583.1"/>
    <property type="molecule type" value="Genomic_DNA"/>
</dbReference>
<comment type="caution">
    <text evidence="8">The sequence shown here is derived from an EMBL/GenBank/DDBJ whole genome shotgun (WGS) entry which is preliminary data.</text>
</comment>
<feature type="transmembrane region" description="Helical" evidence="5">
    <location>
        <begin position="6"/>
        <end position="24"/>
    </location>
</feature>